<dbReference type="GO" id="GO:0016787">
    <property type="term" value="F:hydrolase activity"/>
    <property type="evidence" value="ECO:0007669"/>
    <property type="project" value="InterPro"/>
</dbReference>
<feature type="region of interest" description="Disordered" evidence="1">
    <location>
        <begin position="401"/>
        <end position="438"/>
    </location>
</feature>
<reference evidence="4 5" key="1">
    <citation type="submission" date="2019-03" db="EMBL/GenBank/DDBJ databases">
        <title>Draft genome sequences of novel Actinobacteria.</title>
        <authorList>
            <person name="Sahin N."/>
            <person name="Ay H."/>
            <person name="Saygin H."/>
        </authorList>
    </citation>
    <scope>NUCLEOTIDE SEQUENCE [LARGE SCALE GENOMIC DNA]</scope>
    <source>
        <strain evidence="4 5">KC712</strain>
    </source>
</reference>
<dbReference type="InterPro" id="IPR002821">
    <property type="entry name" value="Hydantoinase_A"/>
</dbReference>
<dbReference type="InterPro" id="IPR043129">
    <property type="entry name" value="ATPase_NBD"/>
</dbReference>
<dbReference type="Proteomes" id="UP000294543">
    <property type="component" value="Unassembled WGS sequence"/>
</dbReference>
<protein>
    <submittedName>
        <fullName evidence="4">Hydantoinase/oxoprolinase family protein</fullName>
    </submittedName>
</protein>
<feature type="region of interest" description="Disordered" evidence="1">
    <location>
        <begin position="54"/>
        <end position="74"/>
    </location>
</feature>
<evidence type="ECO:0000256" key="1">
    <source>
        <dbReference type="SAM" id="MobiDB-lite"/>
    </source>
</evidence>
<dbReference type="PANTHER" id="PTHR11365:SF10">
    <property type="entry name" value="HYDANTOINASE_OXOPROLINASE"/>
    <property type="match status" value="1"/>
</dbReference>
<feature type="compositionally biased region" description="Basic and acidic residues" evidence="1">
    <location>
        <begin position="64"/>
        <end position="73"/>
    </location>
</feature>
<name>A0A4R4X282_9ACTN</name>
<dbReference type="AlphaFoldDB" id="A0A4R4X282"/>
<dbReference type="Pfam" id="PF05378">
    <property type="entry name" value="Hydant_A_N"/>
    <property type="match status" value="1"/>
</dbReference>
<feature type="domain" description="Hydantoinase A/oxoprolinase" evidence="2">
    <location>
        <begin position="208"/>
        <end position="513"/>
    </location>
</feature>
<feature type="domain" description="Hydantoinase/oxoprolinase N-terminal" evidence="3">
    <location>
        <begin position="5"/>
        <end position="188"/>
    </location>
</feature>
<evidence type="ECO:0000259" key="3">
    <source>
        <dbReference type="Pfam" id="PF05378"/>
    </source>
</evidence>
<evidence type="ECO:0000259" key="2">
    <source>
        <dbReference type="Pfam" id="PF01968"/>
    </source>
</evidence>
<dbReference type="InterPro" id="IPR008040">
    <property type="entry name" value="Hydant_A_N"/>
</dbReference>
<dbReference type="OrthoDB" id="9768323at2"/>
<dbReference type="PANTHER" id="PTHR11365">
    <property type="entry name" value="5-OXOPROLINASE RELATED"/>
    <property type="match status" value="1"/>
</dbReference>
<proteinExistence type="predicted"/>
<dbReference type="RefSeq" id="WP_132505504.1">
    <property type="nucleotide sequence ID" value="NZ_SMKP01000012.1"/>
</dbReference>
<dbReference type="Gene3D" id="3.30.420.40">
    <property type="match status" value="1"/>
</dbReference>
<gene>
    <name evidence="4" type="ORF">E1294_06155</name>
</gene>
<feature type="compositionally biased region" description="Gly residues" evidence="1">
    <location>
        <begin position="410"/>
        <end position="427"/>
    </location>
</feature>
<dbReference type="Pfam" id="PF01968">
    <property type="entry name" value="Hydantoinase_A"/>
    <property type="match status" value="1"/>
</dbReference>
<dbReference type="InterPro" id="IPR045079">
    <property type="entry name" value="Oxoprolinase-like"/>
</dbReference>
<evidence type="ECO:0000313" key="5">
    <source>
        <dbReference type="Proteomes" id="UP000294543"/>
    </source>
</evidence>
<dbReference type="EMBL" id="SMKP01000012">
    <property type="protein sequence ID" value="TDD24321.1"/>
    <property type="molecule type" value="Genomic_DNA"/>
</dbReference>
<dbReference type="SUPFAM" id="SSF53067">
    <property type="entry name" value="Actin-like ATPase domain"/>
    <property type="match status" value="1"/>
</dbReference>
<organism evidence="4 5">
    <name type="scientific">Nonomuraea diastatica</name>
    <dbReference type="NCBI Taxonomy" id="1848329"/>
    <lineage>
        <taxon>Bacteria</taxon>
        <taxon>Bacillati</taxon>
        <taxon>Actinomycetota</taxon>
        <taxon>Actinomycetes</taxon>
        <taxon>Streptosporangiales</taxon>
        <taxon>Streptosporangiaceae</taxon>
        <taxon>Nonomuraea</taxon>
    </lineage>
</organism>
<evidence type="ECO:0000313" key="4">
    <source>
        <dbReference type="EMBL" id="TDD24321.1"/>
    </source>
</evidence>
<keyword evidence="5" id="KW-1185">Reference proteome</keyword>
<accession>A0A4R4X282</accession>
<comment type="caution">
    <text evidence="4">The sequence shown here is derived from an EMBL/GenBank/DDBJ whole genome shotgun (WGS) entry which is preliminary data.</text>
</comment>
<sequence length="583" mass="58647">MADLRIGIDVGGTNTDAVVLGDGGRVVAKAKRPTTRDVTGGLRAAMDAVLAELEGATDPPGAPRPRDEQDGGVRSRVARVMLGTTHATNAILERRNLGRVAVLRLGAPATTAVPPLSGWPDDLREAVSAGEAVVPGGHYVDGREISAPDLGAVRRFLDGVEADAVAVTSVFSPASDEHERLIAELVTSEYGLPVSLSHEIGTLGLLERENATVLNAALYGVAAHVTDALSAVLAERGLDARPYLAQNDGTLMTVEHAARLPVATIGSGPANSLRGAAFLSGVADAVVVDVGGTSTDLGVLAGGMPRESAAAVEIGGVLTNFRMPDILAIALGGGSVVRGRGVGPDSVGYRIAGEALVFGGTTATMTDAAVAAGRTPPGAAAWRGRLPAALLARAAAQRNGAHARGAARDGTGGTPVAGGRTGGGPVAGDGRDGTRVAGDGPDTIADILARAIAVADEMVIDAVDRMALGRTDRPLVAVGGGAFILPGRIPGVSRVIRPEHAEVANAVGAAIALASGRVDTILPAGDSRPQAIERAKEEAVARAVAAGADPSGVEIVDLLEVPLSYLSEPAVRVHVKAAGPLAR</sequence>